<dbReference type="InterPro" id="IPR013324">
    <property type="entry name" value="RNA_pol_sigma_r3/r4-like"/>
</dbReference>
<reference evidence="7 8" key="1">
    <citation type="submission" date="2020-11" db="EMBL/GenBank/DDBJ databases">
        <title>Taxonomic evaluation of the Bacillus sporothermodurans group of bacteria based on whole genome sequences.</title>
        <authorList>
            <person name="Fiedler G."/>
            <person name="Herbstmann A.-D."/>
            <person name="Doll E."/>
            <person name="Wenning M."/>
            <person name="Brinks E."/>
            <person name="Kabisch J."/>
            <person name="Breitenwieser F."/>
            <person name="Lappann M."/>
            <person name="Boehnlein C."/>
            <person name="Franz C."/>
        </authorList>
    </citation>
    <scope>NUCLEOTIDE SEQUENCE [LARGE SCALE GENOMIC DNA]</scope>
    <source>
        <strain evidence="7 8">JCM 19841</strain>
    </source>
</reference>
<evidence type="ECO:0000259" key="6">
    <source>
        <dbReference type="Pfam" id="PF08281"/>
    </source>
</evidence>
<accession>A0ABX7DYH0</accession>
<evidence type="ECO:0000313" key="7">
    <source>
        <dbReference type="EMBL" id="QQZ08110.1"/>
    </source>
</evidence>
<proteinExistence type="inferred from homology"/>
<keyword evidence="3" id="KW-0731">Sigma factor</keyword>
<dbReference type="InterPro" id="IPR013325">
    <property type="entry name" value="RNA_pol_sigma_r2"/>
</dbReference>
<organism evidence="7 8">
    <name type="scientific">Heyndrickxia vini</name>
    <dbReference type="NCBI Taxonomy" id="1476025"/>
    <lineage>
        <taxon>Bacteria</taxon>
        <taxon>Bacillati</taxon>
        <taxon>Bacillota</taxon>
        <taxon>Bacilli</taxon>
        <taxon>Bacillales</taxon>
        <taxon>Bacillaceae</taxon>
        <taxon>Heyndrickxia</taxon>
    </lineage>
</organism>
<keyword evidence="4" id="KW-0804">Transcription</keyword>
<gene>
    <name evidence="7" type="ORF">I5776_13595</name>
</gene>
<feature type="domain" description="RNA polymerase sigma-70 region 2" evidence="5">
    <location>
        <begin position="16"/>
        <end position="80"/>
    </location>
</feature>
<dbReference type="SUPFAM" id="SSF88659">
    <property type="entry name" value="Sigma3 and sigma4 domains of RNA polymerase sigma factors"/>
    <property type="match status" value="1"/>
</dbReference>
<dbReference type="InterPro" id="IPR014284">
    <property type="entry name" value="RNA_pol_sigma-70_dom"/>
</dbReference>
<dbReference type="Pfam" id="PF04542">
    <property type="entry name" value="Sigma70_r2"/>
    <property type="match status" value="1"/>
</dbReference>
<evidence type="ECO:0000313" key="8">
    <source>
        <dbReference type="Proteomes" id="UP000595691"/>
    </source>
</evidence>
<dbReference type="CDD" id="cd06171">
    <property type="entry name" value="Sigma70_r4"/>
    <property type="match status" value="1"/>
</dbReference>
<evidence type="ECO:0000256" key="1">
    <source>
        <dbReference type="ARBA" id="ARBA00010641"/>
    </source>
</evidence>
<evidence type="ECO:0000259" key="5">
    <source>
        <dbReference type="Pfam" id="PF04542"/>
    </source>
</evidence>
<keyword evidence="8" id="KW-1185">Reference proteome</keyword>
<dbReference type="PANTHER" id="PTHR43133">
    <property type="entry name" value="RNA POLYMERASE ECF-TYPE SIGMA FACTO"/>
    <property type="match status" value="1"/>
</dbReference>
<dbReference type="RefSeq" id="WP_202776934.1">
    <property type="nucleotide sequence ID" value="NZ_CP065425.1"/>
</dbReference>
<dbReference type="InterPro" id="IPR039425">
    <property type="entry name" value="RNA_pol_sigma-70-like"/>
</dbReference>
<evidence type="ECO:0000256" key="4">
    <source>
        <dbReference type="ARBA" id="ARBA00023163"/>
    </source>
</evidence>
<dbReference type="NCBIfam" id="TIGR02937">
    <property type="entry name" value="sigma70-ECF"/>
    <property type="match status" value="1"/>
</dbReference>
<dbReference type="Proteomes" id="UP000595691">
    <property type="component" value="Chromosome"/>
</dbReference>
<evidence type="ECO:0000256" key="3">
    <source>
        <dbReference type="ARBA" id="ARBA00023082"/>
    </source>
</evidence>
<dbReference type="InterPro" id="IPR036388">
    <property type="entry name" value="WH-like_DNA-bd_sf"/>
</dbReference>
<dbReference type="Pfam" id="PF08281">
    <property type="entry name" value="Sigma70_r4_2"/>
    <property type="match status" value="1"/>
</dbReference>
<feature type="domain" description="RNA polymerase sigma factor 70 region 4 type 2" evidence="6">
    <location>
        <begin position="105"/>
        <end position="155"/>
    </location>
</feature>
<name>A0ABX7DYH0_9BACI</name>
<sequence>MKKKKSADQLTSFIFEHKEDFYRLAYSYVKNSEDALDIVQESIQKAIVAKDFVKNPLSIKSWFYKIVVNTSLDYLRKSKKITLVNDETLDFFSSGTEDVYQNIDLKRSLEELPLKYRTVIILRYFEDLKIEDIASILSEKVSTVKTRLYKALELLRIKMQ</sequence>
<dbReference type="Gene3D" id="1.10.1740.10">
    <property type="match status" value="1"/>
</dbReference>
<keyword evidence="2" id="KW-0805">Transcription regulation</keyword>
<comment type="similarity">
    <text evidence="1">Belongs to the sigma-70 factor family. ECF subfamily.</text>
</comment>
<dbReference type="EMBL" id="CP065425">
    <property type="protein sequence ID" value="QQZ08110.1"/>
    <property type="molecule type" value="Genomic_DNA"/>
</dbReference>
<protein>
    <submittedName>
        <fullName evidence="7">Sigma-70 family RNA polymerase sigma factor</fullName>
    </submittedName>
</protein>
<dbReference type="PANTHER" id="PTHR43133:SF60">
    <property type="entry name" value="RNA POLYMERASE SIGMA FACTOR SIGV"/>
    <property type="match status" value="1"/>
</dbReference>
<dbReference type="InterPro" id="IPR007627">
    <property type="entry name" value="RNA_pol_sigma70_r2"/>
</dbReference>
<dbReference type="InterPro" id="IPR013249">
    <property type="entry name" value="RNA_pol_sigma70_r4_t2"/>
</dbReference>
<dbReference type="SUPFAM" id="SSF88946">
    <property type="entry name" value="Sigma2 domain of RNA polymerase sigma factors"/>
    <property type="match status" value="1"/>
</dbReference>
<dbReference type="Gene3D" id="1.10.10.10">
    <property type="entry name" value="Winged helix-like DNA-binding domain superfamily/Winged helix DNA-binding domain"/>
    <property type="match status" value="1"/>
</dbReference>
<evidence type="ECO:0000256" key="2">
    <source>
        <dbReference type="ARBA" id="ARBA00023015"/>
    </source>
</evidence>